<protein>
    <submittedName>
        <fullName evidence="2">Glycerophosphoryl diester phosphodiesterase</fullName>
        <ecNumber evidence="2">3.1.4.46</ecNumber>
    </submittedName>
</protein>
<dbReference type="Proteomes" id="UP000823588">
    <property type="component" value="Unassembled WGS sequence"/>
</dbReference>
<reference evidence="2" key="1">
    <citation type="submission" date="2021-03" db="EMBL/GenBank/DDBJ databases">
        <title>Genomic Encyclopedia of Type Strains, Phase IV (KMG-IV): sequencing the most valuable type-strain genomes for metagenomic binning, comparative biology and taxonomic classification.</title>
        <authorList>
            <person name="Goeker M."/>
        </authorList>
    </citation>
    <scope>NUCLEOTIDE SEQUENCE</scope>
    <source>
        <strain evidence="2">DSM 23564</strain>
    </source>
</reference>
<sequence length="260" mass="27397">MDTDSDDLFRIAHRGCHDQYPENTIAAVEAAAPHVDAVEVDLRACGTGELVVFHDETLDRVTSGTGRIDETPLAAIRELDVLGSGEPIPTLRELLDAMSALSEPPTLNVELKSSGIAPTAVSECADTDLDVLYSSFHGSVLREIRTAGPDAPIAVVFSERPDTALELADEIDAVAVHPWKGLICGTDTEAEGSDQSTLDDDLVAAAHSRDLVVNAWSVETTSEVKRLQAAGVDGVIADRCDIFGSATGSVEPGHTNASDP</sequence>
<keyword evidence="2" id="KW-0378">Hydrolase</keyword>
<dbReference type="InterPro" id="IPR017946">
    <property type="entry name" value="PLC-like_Pdiesterase_TIM-brl"/>
</dbReference>
<keyword evidence="3" id="KW-1185">Reference proteome</keyword>
<comment type="caution">
    <text evidence="2">The sequence shown here is derived from an EMBL/GenBank/DDBJ whole genome shotgun (WGS) entry which is preliminary data.</text>
</comment>
<accession>A0A8T4GE42</accession>
<dbReference type="EMBL" id="JAGGKQ010000007">
    <property type="protein sequence ID" value="MBP1922403.1"/>
    <property type="molecule type" value="Genomic_DNA"/>
</dbReference>
<dbReference type="GO" id="GO:0006629">
    <property type="term" value="P:lipid metabolic process"/>
    <property type="evidence" value="ECO:0007669"/>
    <property type="project" value="InterPro"/>
</dbReference>
<dbReference type="InterPro" id="IPR030395">
    <property type="entry name" value="GP_PDE_dom"/>
</dbReference>
<dbReference type="PROSITE" id="PS51704">
    <property type="entry name" value="GP_PDE"/>
    <property type="match status" value="1"/>
</dbReference>
<dbReference type="Gene3D" id="3.20.20.190">
    <property type="entry name" value="Phosphatidylinositol (PI) phosphodiesterase"/>
    <property type="match status" value="1"/>
</dbReference>
<evidence type="ECO:0000313" key="3">
    <source>
        <dbReference type="Proteomes" id="UP000823588"/>
    </source>
</evidence>
<dbReference type="OrthoDB" id="19020at2157"/>
<proteinExistence type="predicted"/>
<dbReference type="PANTHER" id="PTHR46211:SF14">
    <property type="entry name" value="GLYCEROPHOSPHODIESTER PHOSPHODIESTERASE"/>
    <property type="match status" value="1"/>
</dbReference>
<dbReference type="Pfam" id="PF03009">
    <property type="entry name" value="GDPD"/>
    <property type="match status" value="1"/>
</dbReference>
<organism evidence="2 3">
    <name type="scientific">Halorubrum alkaliphilum</name>
    <dbReference type="NCBI Taxonomy" id="261290"/>
    <lineage>
        <taxon>Archaea</taxon>
        <taxon>Methanobacteriati</taxon>
        <taxon>Methanobacteriota</taxon>
        <taxon>Stenosarchaea group</taxon>
        <taxon>Halobacteria</taxon>
        <taxon>Halobacteriales</taxon>
        <taxon>Haloferacaceae</taxon>
        <taxon>Halorubrum</taxon>
    </lineage>
</organism>
<evidence type="ECO:0000259" key="1">
    <source>
        <dbReference type="PROSITE" id="PS51704"/>
    </source>
</evidence>
<dbReference type="AlphaFoldDB" id="A0A8T4GE42"/>
<evidence type="ECO:0000313" key="2">
    <source>
        <dbReference type="EMBL" id="MBP1922403.1"/>
    </source>
</evidence>
<dbReference type="RefSeq" id="WP_209484488.1">
    <property type="nucleotide sequence ID" value="NZ_JAGGKQ010000007.1"/>
</dbReference>
<dbReference type="SUPFAM" id="SSF51695">
    <property type="entry name" value="PLC-like phosphodiesterases"/>
    <property type="match status" value="1"/>
</dbReference>
<dbReference type="GO" id="GO:0008889">
    <property type="term" value="F:glycerophosphodiester phosphodiesterase activity"/>
    <property type="evidence" value="ECO:0007669"/>
    <property type="project" value="UniProtKB-EC"/>
</dbReference>
<dbReference type="EC" id="3.1.4.46" evidence="2"/>
<dbReference type="PANTHER" id="PTHR46211">
    <property type="entry name" value="GLYCEROPHOSPHORYL DIESTER PHOSPHODIESTERASE"/>
    <property type="match status" value="1"/>
</dbReference>
<name>A0A8T4GE42_9EURY</name>
<feature type="domain" description="GP-PDE" evidence="1">
    <location>
        <begin position="8"/>
        <end position="247"/>
    </location>
</feature>
<gene>
    <name evidence="2" type="ORF">J2751_001411</name>
</gene>